<dbReference type="OrthoDB" id="7584342at2"/>
<evidence type="ECO:0000313" key="2">
    <source>
        <dbReference type="EMBL" id="ACG77104.1"/>
    </source>
</evidence>
<dbReference type="Pfam" id="PF01584">
    <property type="entry name" value="CheW"/>
    <property type="match status" value="1"/>
</dbReference>
<dbReference type="InterPro" id="IPR002545">
    <property type="entry name" value="CheW-lke_dom"/>
</dbReference>
<reference evidence="2 3" key="1">
    <citation type="journal article" date="2008" name="BMC Genomics">
        <title>Complete genome of Phenylobacterium zucineum - a novel facultative intracellular bacterium isolated from human erythroleukemia cell line K562.</title>
        <authorList>
            <person name="Luo Y."/>
            <person name="Xu X."/>
            <person name="Ding Z."/>
            <person name="Liu Z."/>
            <person name="Zhang B."/>
            <person name="Yan Z."/>
            <person name="Sun J."/>
            <person name="Hu S."/>
            <person name="Hu X."/>
        </authorList>
    </citation>
    <scope>NUCLEOTIDE SEQUENCE [LARGE SCALE GENOMIC DNA]</scope>
    <source>
        <strain evidence="2 3">HLK1</strain>
    </source>
</reference>
<evidence type="ECO:0000313" key="3">
    <source>
        <dbReference type="Proteomes" id="UP000001868"/>
    </source>
</evidence>
<dbReference type="STRING" id="450851.PHZ_c0690"/>
<dbReference type="GO" id="GO:0006935">
    <property type="term" value="P:chemotaxis"/>
    <property type="evidence" value="ECO:0007669"/>
    <property type="project" value="InterPro"/>
</dbReference>
<dbReference type="AlphaFoldDB" id="B4RFM3"/>
<dbReference type="KEGG" id="pzu:PHZ_c0690"/>
<protein>
    <submittedName>
        <fullName evidence="2">Chemotaxis protein CheW</fullName>
    </submittedName>
</protein>
<name>B4RFM3_PHEZH</name>
<dbReference type="PROSITE" id="PS50851">
    <property type="entry name" value="CHEW"/>
    <property type="match status" value="1"/>
</dbReference>
<dbReference type="Proteomes" id="UP000001868">
    <property type="component" value="Chromosome"/>
</dbReference>
<dbReference type="Gene3D" id="2.40.50.180">
    <property type="entry name" value="CheA-289, Domain 4"/>
    <property type="match status" value="1"/>
</dbReference>
<dbReference type="SMART" id="SM00260">
    <property type="entry name" value="CheW"/>
    <property type="match status" value="1"/>
</dbReference>
<dbReference type="HOGENOM" id="CLU_115721_0_0_5"/>
<keyword evidence="3" id="KW-1185">Reference proteome</keyword>
<evidence type="ECO:0000259" key="1">
    <source>
        <dbReference type="PROSITE" id="PS50851"/>
    </source>
</evidence>
<dbReference type="InterPro" id="IPR036061">
    <property type="entry name" value="CheW-like_dom_sf"/>
</dbReference>
<dbReference type="EMBL" id="CP000747">
    <property type="protein sequence ID" value="ACG77104.1"/>
    <property type="molecule type" value="Genomic_DNA"/>
</dbReference>
<gene>
    <name evidence="2" type="ordered locus">PHZ_c0690</name>
</gene>
<dbReference type="SUPFAM" id="SSF50341">
    <property type="entry name" value="CheW-like"/>
    <property type="match status" value="1"/>
</dbReference>
<dbReference type="Gene3D" id="2.30.30.40">
    <property type="entry name" value="SH3 Domains"/>
    <property type="match status" value="1"/>
</dbReference>
<feature type="domain" description="CheW-like" evidence="1">
    <location>
        <begin position="19"/>
        <end position="159"/>
    </location>
</feature>
<organism evidence="2 3">
    <name type="scientific">Phenylobacterium zucineum (strain HLK1)</name>
    <dbReference type="NCBI Taxonomy" id="450851"/>
    <lineage>
        <taxon>Bacteria</taxon>
        <taxon>Pseudomonadati</taxon>
        <taxon>Pseudomonadota</taxon>
        <taxon>Alphaproteobacteria</taxon>
        <taxon>Caulobacterales</taxon>
        <taxon>Caulobacteraceae</taxon>
        <taxon>Phenylobacterium</taxon>
    </lineage>
</organism>
<accession>B4RFM3</accession>
<proteinExistence type="predicted"/>
<dbReference type="GO" id="GO:0007165">
    <property type="term" value="P:signal transduction"/>
    <property type="evidence" value="ECO:0007669"/>
    <property type="project" value="InterPro"/>
</dbReference>
<dbReference type="RefSeq" id="WP_012521252.1">
    <property type="nucleotide sequence ID" value="NC_011144.1"/>
</dbReference>
<dbReference type="eggNOG" id="COG0835">
    <property type="taxonomic scope" value="Bacteria"/>
</dbReference>
<sequence>MPLPVAAGMVFNRGMTAAPQRFVLFRAAEGEWAMSASGVAEVLPTAPMQRPAGSPAVLAGFLNLGGRPLPVVRLDALFGPEAGRADDLYHHVLRLTSSEAGGELGLLVERVTDVDAKAEGVAPLEPDQSVNGALVGNLVIGERLVPLLDRGRLLLVEEQRRIDDLAAAARARLDQLDQAGA</sequence>